<dbReference type="GO" id="GO:0044877">
    <property type="term" value="F:protein-containing complex binding"/>
    <property type="evidence" value="ECO:0007669"/>
    <property type="project" value="TreeGrafter"/>
</dbReference>
<dbReference type="SUPFAM" id="SSF51206">
    <property type="entry name" value="cAMP-binding domain-like"/>
    <property type="match status" value="1"/>
</dbReference>
<dbReference type="PANTHER" id="PTHR45638">
    <property type="entry name" value="CYCLIC NUCLEOTIDE-GATED CATION CHANNEL SUBUNIT A"/>
    <property type="match status" value="1"/>
</dbReference>
<organism evidence="4 5">
    <name type="scientific">Moorena producens PAL-8-15-08-1</name>
    <dbReference type="NCBI Taxonomy" id="1458985"/>
    <lineage>
        <taxon>Bacteria</taxon>
        <taxon>Bacillati</taxon>
        <taxon>Cyanobacteriota</taxon>
        <taxon>Cyanophyceae</taxon>
        <taxon>Coleofasciculales</taxon>
        <taxon>Coleofasciculaceae</taxon>
        <taxon>Moorena</taxon>
    </lineage>
</organism>
<name>A0A1D8TPT1_9CYAN</name>
<dbReference type="KEGG" id="mpro:BJP34_09540"/>
<dbReference type="GO" id="GO:0080120">
    <property type="term" value="P:CAAX-box protein maturation"/>
    <property type="evidence" value="ECO:0007669"/>
    <property type="project" value="UniProtKB-ARBA"/>
</dbReference>
<dbReference type="PANTHER" id="PTHR45638:SF11">
    <property type="entry name" value="CYCLIC NUCLEOTIDE-GATED CATION CHANNEL SUBUNIT A"/>
    <property type="match status" value="1"/>
</dbReference>
<dbReference type="InterPro" id="IPR014710">
    <property type="entry name" value="RmlC-like_jellyroll"/>
</dbReference>
<evidence type="ECO:0000256" key="2">
    <source>
        <dbReference type="SAM" id="Phobius"/>
    </source>
</evidence>
<feature type="transmembrane region" description="Helical" evidence="2">
    <location>
        <begin position="347"/>
        <end position="368"/>
    </location>
</feature>
<dbReference type="CDD" id="cd00038">
    <property type="entry name" value="CAP_ED"/>
    <property type="match status" value="1"/>
</dbReference>
<dbReference type="RefSeq" id="WP_070392147.1">
    <property type="nucleotide sequence ID" value="NZ_CP017599.1"/>
</dbReference>
<keyword evidence="1" id="KW-0406">Ion transport</keyword>
<keyword evidence="2" id="KW-1133">Transmembrane helix</keyword>
<dbReference type="Gene3D" id="2.60.120.10">
    <property type="entry name" value="Jelly Rolls"/>
    <property type="match status" value="1"/>
</dbReference>
<dbReference type="Pfam" id="PF00027">
    <property type="entry name" value="cNMP_binding"/>
    <property type="match status" value="1"/>
</dbReference>
<evidence type="ECO:0000259" key="3">
    <source>
        <dbReference type="PROSITE" id="PS50042"/>
    </source>
</evidence>
<dbReference type="Proteomes" id="UP000177870">
    <property type="component" value="Chromosome"/>
</dbReference>
<dbReference type="InterPro" id="IPR003675">
    <property type="entry name" value="Rce1/LyrA-like_dom"/>
</dbReference>
<dbReference type="EMBL" id="CP017599">
    <property type="protein sequence ID" value="AOW99668.1"/>
    <property type="molecule type" value="Genomic_DNA"/>
</dbReference>
<feature type="domain" description="Cyclic nucleotide-binding" evidence="3">
    <location>
        <begin position="7"/>
        <end position="107"/>
    </location>
</feature>
<dbReference type="Pfam" id="PF02517">
    <property type="entry name" value="Rce1-like"/>
    <property type="match status" value="1"/>
</dbReference>
<gene>
    <name evidence="4" type="ORF">BJP34_09540</name>
</gene>
<keyword evidence="2" id="KW-0472">Membrane</keyword>
<keyword evidence="1" id="KW-0407">Ion channel</keyword>
<feature type="transmembrane region" description="Helical" evidence="2">
    <location>
        <begin position="267"/>
        <end position="285"/>
    </location>
</feature>
<dbReference type="GO" id="GO:0005221">
    <property type="term" value="F:intracellularly cyclic nucleotide-activated monoatomic cation channel activity"/>
    <property type="evidence" value="ECO:0007669"/>
    <property type="project" value="InterPro"/>
</dbReference>
<keyword evidence="1" id="KW-1071">Ligand-gated ion channel</keyword>
<protein>
    <recommendedName>
        <fullName evidence="3">Cyclic nucleotide-binding domain-containing protein</fullName>
    </recommendedName>
</protein>
<proteinExistence type="predicted"/>
<keyword evidence="2" id="KW-0812">Transmembrane</keyword>
<dbReference type="AlphaFoldDB" id="A0A1D8TPT1"/>
<evidence type="ECO:0000313" key="4">
    <source>
        <dbReference type="EMBL" id="AOW99668.1"/>
    </source>
</evidence>
<feature type="transmembrane region" description="Helical" evidence="2">
    <location>
        <begin position="230"/>
        <end position="255"/>
    </location>
</feature>
<dbReference type="STRING" id="1458985.BJP34_09540"/>
<dbReference type="GO" id="GO:0004175">
    <property type="term" value="F:endopeptidase activity"/>
    <property type="evidence" value="ECO:0007669"/>
    <property type="project" value="UniProtKB-ARBA"/>
</dbReference>
<feature type="transmembrane region" description="Helical" evidence="2">
    <location>
        <begin position="157"/>
        <end position="176"/>
    </location>
</feature>
<sequence>MLEKFDILGYLKEDQLKEVEKIGEIKKYSQEELIVKEGEYSSEIYFIISGAVDLLKVETRTNTNIKFGEILAGETFGEMSFFDEGPRTCSVIAQPNTEVYILSRTQLLENVDDAQEIIKIIDEAITYDVSKRLRYWTTQYTANLQEQIDQLKERNNFGLFFVIILVMALIAILINSCLDDFLPNFMNLYSVAFIWIHLVVIVIPALITLKKFNISLDEVGVTKINFNKSVLHGLIISGIGIILIGLIAFGIDLITTGNQLTSKILKFPISLVSVMSLTYFIHSYMQEFVRATVQTALQRFLLDEKGYFSVFIAAILFGMFHVSLGTQAILVTLVAGEIFGLIYLRSYNLIGVSLVHYLLGYLFIYISLI</sequence>
<feature type="transmembrane region" description="Helical" evidence="2">
    <location>
        <begin position="188"/>
        <end position="209"/>
    </location>
</feature>
<evidence type="ECO:0000256" key="1">
    <source>
        <dbReference type="ARBA" id="ARBA00023286"/>
    </source>
</evidence>
<accession>A0A1D8TPT1</accession>
<dbReference type="InterPro" id="IPR000595">
    <property type="entry name" value="cNMP-bd_dom"/>
</dbReference>
<evidence type="ECO:0000313" key="5">
    <source>
        <dbReference type="Proteomes" id="UP000177870"/>
    </source>
</evidence>
<reference evidence="5" key="1">
    <citation type="submission" date="2016-10" db="EMBL/GenBank/DDBJ databases">
        <title>Comparative genomics uncovers the prolific and rare metabolic potential of the cyanobacterial genus Moorea.</title>
        <authorList>
            <person name="Leao T."/>
            <person name="Castelao G."/>
            <person name="Korobeynikov A."/>
            <person name="Monroe E.A."/>
            <person name="Podell S."/>
            <person name="Glukhov E."/>
            <person name="Allen E."/>
            <person name="Gerwick W.H."/>
            <person name="Gerwick L."/>
        </authorList>
    </citation>
    <scope>NUCLEOTIDE SEQUENCE [LARGE SCALE GENOMIC DNA]</scope>
    <source>
        <strain evidence="5">PAL-8-15-08-1</strain>
    </source>
</reference>
<dbReference type="SMART" id="SM00100">
    <property type="entry name" value="cNMP"/>
    <property type="match status" value="1"/>
</dbReference>
<dbReference type="OrthoDB" id="581021at2"/>
<dbReference type="PROSITE" id="PS50042">
    <property type="entry name" value="CNMP_BINDING_3"/>
    <property type="match status" value="1"/>
</dbReference>
<dbReference type="InterPro" id="IPR018490">
    <property type="entry name" value="cNMP-bd_dom_sf"/>
</dbReference>
<keyword evidence="1" id="KW-0813">Transport</keyword>
<feature type="transmembrane region" description="Helical" evidence="2">
    <location>
        <begin position="306"/>
        <end position="335"/>
    </location>
</feature>
<dbReference type="InterPro" id="IPR050866">
    <property type="entry name" value="CNG_cation_channel"/>
</dbReference>